<keyword evidence="3" id="KW-1185">Reference proteome</keyword>
<name>A0A812SMF9_9DINO</name>
<dbReference type="Proteomes" id="UP000604046">
    <property type="component" value="Unassembled WGS sequence"/>
</dbReference>
<reference evidence="2" key="1">
    <citation type="submission" date="2021-02" db="EMBL/GenBank/DDBJ databases">
        <authorList>
            <person name="Dougan E. K."/>
            <person name="Rhodes N."/>
            <person name="Thang M."/>
            <person name="Chan C."/>
        </authorList>
    </citation>
    <scope>NUCLEOTIDE SEQUENCE</scope>
</reference>
<dbReference type="OrthoDB" id="435401at2759"/>
<organism evidence="2 3">
    <name type="scientific">Symbiodinium natans</name>
    <dbReference type="NCBI Taxonomy" id="878477"/>
    <lineage>
        <taxon>Eukaryota</taxon>
        <taxon>Sar</taxon>
        <taxon>Alveolata</taxon>
        <taxon>Dinophyceae</taxon>
        <taxon>Suessiales</taxon>
        <taxon>Symbiodiniaceae</taxon>
        <taxon>Symbiodinium</taxon>
    </lineage>
</organism>
<accession>A0A812SMF9</accession>
<evidence type="ECO:0000256" key="1">
    <source>
        <dbReference type="SAM" id="MobiDB-lite"/>
    </source>
</evidence>
<protein>
    <submittedName>
        <fullName evidence="2">Uncharacterized protein</fullName>
    </submittedName>
</protein>
<dbReference type="AlphaFoldDB" id="A0A812SMF9"/>
<feature type="compositionally biased region" description="Basic and acidic residues" evidence="1">
    <location>
        <begin position="26"/>
        <end position="38"/>
    </location>
</feature>
<proteinExistence type="predicted"/>
<gene>
    <name evidence="2" type="ORF">SNAT2548_LOCUS27361</name>
</gene>
<evidence type="ECO:0000313" key="3">
    <source>
        <dbReference type="Proteomes" id="UP000604046"/>
    </source>
</evidence>
<dbReference type="EMBL" id="CAJNDS010002464">
    <property type="protein sequence ID" value="CAE7487847.1"/>
    <property type="molecule type" value="Genomic_DNA"/>
</dbReference>
<evidence type="ECO:0000313" key="2">
    <source>
        <dbReference type="EMBL" id="CAE7487847.1"/>
    </source>
</evidence>
<sequence>MGCAASVQVIAPAAIDFHPIEPTASDVERRENHFEEANRLPNQCHAPGAPRAPEPEEEPVEGSPWERVGTNDTDVTGQVSVKVIPSSRSMAAIARGKVLLDFEPQQARSFTSIDSRKNRHLCEEEVGRVDSFLHDIKQHPKIFQTRVNTRRKFMAILANRRVEASKSKPIF</sequence>
<comment type="caution">
    <text evidence="2">The sequence shown here is derived from an EMBL/GenBank/DDBJ whole genome shotgun (WGS) entry which is preliminary data.</text>
</comment>
<feature type="region of interest" description="Disordered" evidence="1">
    <location>
        <begin position="24"/>
        <end position="76"/>
    </location>
</feature>